<name>A0A0M4QAH3_9PSED</name>
<organism evidence="2 3">
    <name type="scientific">Pseudomonas versuta</name>
    <dbReference type="NCBI Taxonomy" id="1788301"/>
    <lineage>
        <taxon>Bacteria</taxon>
        <taxon>Pseudomonadati</taxon>
        <taxon>Pseudomonadota</taxon>
        <taxon>Gammaproteobacteria</taxon>
        <taxon>Pseudomonadales</taxon>
        <taxon>Pseudomonadaceae</taxon>
        <taxon>Pseudomonas</taxon>
    </lineage>
</organism>
<evidence type="ECO:0000313" key="3">
    <source>
        <dbReference type="Proteomes" id="UP000185990"/>
    </source>
</evidence>
<dbReference type="AlphaFoldDB" id="A0A0M4QAH3"/>
<dbReference type="RefSeq" id="WP_060694175.1">
    <property type="nucleotide sequence ID" value="NZ_CP012676.1"/>
</dbReference>
<dbReference type="Proteomes" id="UP000186677">
    <property type="component" value="Unassembled WGS sequence"/>
</dbReference>
<reference evidence="1 4" key="2">
    <citation type="submission" date="2016-11" db="EMBL/GenBank/DDBJ databases">
        <title>Draft genome of Pseudomonas versuta A4R1.5.</title>
        <authorList>
            <person name="See-Too W.-S."/>
        </authorList>
    </citation>
    <scope>NUCLEOTIDE SEQUENCE [LARGE SCALE GENOMIC DNA]</scope>
    <source>
        <strain evidence="1 4">A4R1.5</strain>
    </source>
</reference>
<proteinExistence type="predicted"/>
<evidence type="ECO:0000313" key="1">
    <source>
        <dbReference type="EMBL" id="OKA19581.1"/>
    </source>
</evidence>
<accession>A0A1Q4KEL4</accession>
<evidence type="ECO:0000313" key="4">
    <source>
        <dbReference type="Proteomes" id="UP000186677"/>
    </source>
</evidence>
<dbReference type="OrthoDB" id="6994083at2"/>
<keyword evidence="4" id="KW-1185">Reference proteome</keyword>
<evidence type="ECO:0000313" key="2">
    <source>
        <dbReference type="EMBL" id="OKA24158.1"/>
    </source>
</evidence>
<dbReference type="EMBL" id="MPJC01000009">
    <property type="protein sequence ID" value="OKA19581.1"/>
    <property type="molecule type" value="Genomic_DNA"/>
</dbReference>
<gene>
    <name evidence="1" type="ORF">BOH73_15840</name>
    <name evidence="2" type="ORF">BOH74_12795</name>
</gene>
<dbReference type="Proteomes" id="UP000185990">
    <property type="component" value="Unassembled WGS sequence"/>
</dbReference>
<dbReference type="Pfam" id="PF19619">
    <property type="entry name" value="DUF6124"/>
    <property type="match status" value="1"/>
</dbReference>
<dbReference type="EMBL" id="MPJD01000018">
    <property type="protein sequence ID" value="OKA24158.1"/>
    <property type="molecule type" value="Genomic_DNA"/>
</dbReference>
<dbReference type="KEGG" id="ppsy:AOC04_13555"/>
<comment type="caution">
    <text evidence="2">The sequence shown here is derived from an EMBL/GenBank/DDBJ whole genome shotgun (WGS) entry which is preliminary data.</text>
</comment>
<accession>A0A0M4QAH3</accession>
<reference evidence="2 3" key="1">
    <citation type="submission" date="2016-11" db="EMBL/GenBank/DDBJ databases">
        <title>Draft genome of Pseudomonas versuta A4R1.12.</title>
        <authorList>
            <person name="See-Too W.-S."/>
        </authorList>
    </citation>
    <scope>NUCLEOTIDE SEQUENCE [LARGE SCALE GENOMIC DNA]</scope>
    <source>
        <strain evidence="2 3">A4R1.12</strain>
    </source>
</reference>
<sequence>MTPITKITPQTEADIELEALKDSAATQRALDYYLKPAVSQQFFEKKLFIVRSDLSQEEAMVNASDYLRCAIATAHGAAESQQGSPRDLFLSVAHFAESAKMLLDKALDVQQVSVR</sequence>
<protein>
    <submittedName>
        <fullName evidence="2">DUF3077 domain-containing protein</fullName>
    </submittedName>
</protein>